<comment type="caution">
    <text evidence="8">The sequence shown here is derived from an EMBL/GenBank/DDBJ whole genome shotgun (WGS) entry which is preliminary data.</text>
</comment>
<evidence type="ECO:0000256" key="3">
    <source>
        <dbReference type="ARBA" id="ARBA00022989"/>
    </source>
</evidence>
<evidence type="ECO:0000313" key="8">
    <source>
        <dbReference type="EMBL" id="GHP08045.1"/>
    </source>
</evidence>
<evidence type="ECO:0000256" key="5">
    <source>
        <dbReference type="SAM" id="MobiDB-lite"/>
    </source>
</evidence>
<keyword evidence="4 6" id="KW-0472">Membrane</keyword>
<evidence type="ECO:0000256" key="4">
    <source>
        <dbReference type="ARBA" id="ARBA00023136"/>
    </source>
</evidence>
<protein>
    <recommendedName>
        <fullName evidence="7">VTT domain-containing protein</fullName>
    </recommendedName>
</protein>
<organism evidence="8 9">
    <name type="scientific">Pycnococcus provasolii</name>
    <dbReference type="NCBI Taxonomy" id="41880"/>
    <lineage>
        <taxon>Eukaryota</taxon>
        <taxon>Viridiplantae</taxon>
        <taxon>Chlorophyta</taxon>
        <taxon>Pseudoscourfieldiophyceae</taxon>
        <taxon>Pseudoscourfieldiales</taxon>
        <taxon>Pycnococcaceae</taxon>
        <taxon>Pycnococcus</taxon>
    </lineage>
</organism>
<dbReference type="OrthoDB" id="3364966at2759"/>
<feature type="compositionally biased region" description="Low complexity" evidence="5">
    <location>
        <begin position="36"/>
        <end position="53"/>
    </location>
</feature>
<feature type="transmembrane region" description="Helical" evidence="6">
    <location>
        <begin position="220"/>
        <end position="245"/>
    </location>
</feature>
<sequence>MGAGQSTYDLNDNQRAHLSPRMQAGTSTAIGDDMEASGSGVSTTTAGSAARSAWSYKATDQKGGGSNGDHQTDRQTSSTAQAKSKVRIDGGHSVRYSESYPVDVSDAIGLGAVTNAVTMGAMLPPPGPPNVRTLLSIGALFALGTLTLYNIYASIMPKFETDVKLPPRNLDDVKELVEVMSHFQVTNPTDVLAIFCATYIFMQTFAIPGGIFLSVLAGSLYGLAFGLAAVVSCCVLGSSLCYFISYTLGRPLVYWMYAEKMVFFNTEINKHRNNLLSYMLFLRCTPIFPNVFVTIASPIIGIPFGIFAVSTIVGLCVTQLIPVSAGERLRDLRSINELYSPGNLAFVTVIGMIFLAPVFVGSLAAVRRTAAGARARLTKLARSLGRMRDGGGVLMR</sequence>
<evidence type="ECO:0000256" key="2">
    <source>
        <dbReference type="ARBA" id="ARBA00022692"/>
    </source>
</evidence>
<feature type="domain" description="VTT" evidence="7">
    <location>
        <begin position="207"/>
        <end position="327"/>
    </location>
</feature>
<evidence type="ECO:0000313" key="9">
    <source>
        <dbReference type="Proteomes" id="UP000660262"/>
    </source>
</evidence>
<feature type="transmembrane region" description="Helical" evidence="6">
    <location>
        <begin position="344"/>
        <end position="366"/>
    </location>
</feature>
<dbReference type="PANTHER" id="PTHR43220:SF7">
    <property type="entry name" value="SNARE ASSOCIATED GOLGI PROTEIN FAMILY"/>
    <property type="match status" value="1"/>
</dbReference>
<gene>
    <name evidence="8" type="ORF">PPROV_000678700</name>
</gene>
<keyword evidence="2 6" id="KW-0812">Transmembrane</keyword>
<dbReference type="AlphaFoldDB" id="A0A830HN44"/>
<comment type="subcellular location">
    <subcellularLocation>
        <location evidence="1">Membrane</location>
        <topology evidence="1">Multi-pass membrane protein</topology>
    </subcellularLocation>
</comment>
<proteinExistence type="predicted"/>
<dbReference type="PANTHER" id="PTHR43220">
    <property type="match status" value="1"/>
</dbReference>
<accession>A0A830HN44</accession>
<name>A0A830HN44_9CHLO</name>
<evidence type="ECO:0000256" key="6">
    <source>
        <dbReference type="SAM" id="Phobius"/>
    </source>
</evidence>
<dbReference type="EMBL" id="BNJQ01000019">
    <property type="protein sequence ID" value="GHP08045.1"/>
    <property type="molecule type" value="Genomic_DNA"/>
</dbReference>
<dbReference type="InterPro" id="IPR032816">
    <property type="entry name" value="VTT_dom"/>
</dbReference>
<dbReference type="Proteomes" id="UP000660262">
    <property type="component" value="Unassembled WGS sequence"/>
</dbReference>
<feature type="compositionally biased region" description="Polar residues" evidence="5">
    <location>
        <begin position="1"/>
        <end position="13"/>
    </location>
</feature>
<feature type="transmembrane region" description="Helical" evidence="6">
    <location>
        <begin position="134"/>
        <end position="155"/>
    </location>
</feature>
<keyword evidence="3 6" id="KW-1133">Transmembrane helix</keyword>
<reference evidence="8" key="1">
    <citation type="submission" date="2020-10" db="EMBL/GenBank/DDBJ databases">
        <title>Unveiling of a novel bifunctional photoreceptor, Dualchrome1, isolated from a cosmopolitan green alga.</title>
        <authorList>
            <person name="Suzuki S."/>
            <person name="Kawachi M."/>
        </authorList>
    </citation>
    <scope>NUCLEOTIDE SEQUENCE</scope>
    <source>
        <strain evidence="8">NIES 2893</strain>
    </source>
</reference>
<evidence type="ECO:0000259" key="7">
    <source>
        <dbReference type="Pfam" id="PF09335"/>
    </source>
</evidence>
<evidence type="ECO:0000256" key="1">
    <source>
        <dbReference type="ARBA" id="ARBA00004141"/>
    </source>
</evidence>
<dbReference type="InterPro" id="IPR045014">
    <property type="entry name" value="TM41A/B"/>
</dbReference>
<dbReference type="Pfam" id="PF09335">
    <property type="entry name" value="VTT_dom"/>
    <property type="match status" value="1"/>
</dbReference>
<dbReference type="GO" id="GO:0016020">
    <property type="term" value="C:membrane"/>
    <property type="evidence" value="ECO:0007669"/>
    <property type="project" value="UniProtKB-SubCell"/>
</dbReference>
<feature type="transmembrane region" description="Helical" evidence="6">
    <location>
        <begin position="191"/>
        <end position="213"/>
    </location>
</feature>
<dbReference type="GO" id="GO:0000045">
    <property type="term" value="P:autophagosome assembly"/>
    <property type="evidence" value="ECO:0007669"/>
    <property type="project" value="TreeGrafter"/>
</dbReference>
<feature type="region of interest" description="Disordered" evidence="5">
    <location>
        <begin position="1"/>
        <end position="90"/>
    </location>
</feature>
<keyword evidence="9" id="KW-1185">Reference proteome</keyword>